<dbReference type="Gene3D" id="3.90.226.10">
    <property type="entry name" value="2-enoyl-CoA Hydratase, Chain A, domain 1"/>
    <property type="match status" value="1"/>
</dbReference>
<dbReference type="Proteomes" id="UP000031338">
    <property type="component" value="Unassembled WGS sequence"/>
</dbReference>
<dbReference type="RefSeq" id="WP_039334248.1">
    <property type="nucleotide sequence ID" value="NZ_JRVC01000009.1"/>
</dbReference>
<feature type="signal peptide" evidence="1">
    <location>
        <begin position="1"/>
        <end position="21"/>
    </location>
</feature>
<gene>
    <name evidence="2" type="ORF">NJ75_02158</name>
</gene>
<reference evidence="2 3" key="1">
    <citation type="submission" date="2014-10" db="EMBL/GenBank/DDBJ databases">
        <title>Draft genome sequence of Novosphingobium subterraneum DSM 12447.</title>
        <authorList>
            <person name="Gan H.M."/>
            <person name="Gan H.Y."/>
            <person name="Savka M.A."/>
        </authorList>
    </citation>
    <scope>NUCLEOTIDE SEQUENCE [LARGE SCALE GENOMIC DNA]</scope>
    <source>
        <strain evidence="2 3">DSM 12447</strain>
    </source>
</reference>
<evidence type="ECO:0000313" key="3">
    <source>
        <dbReference type="Proteomes" id="UP000031338"/>
    </source>
</evidence>
<keyword evidence="1" id="KW-0732">Signal</keyword>
<dbReference type="EMBL" id="JRVC01000009">
    <property type="protein sequence ID" value="KHS46566.1"/>
    <property type="molecule type" value="Genomic_DNA"/>
</dbReference>
<sequence>MRLAFPFLALLLATGATKPVAMDPRNPTCPEKPEWGLAQAMKLTPVDKGGKRVLIADGIIDSRLPERLKAAIDADERIEEVWLKSRGGDAAAGNRAGKVIRSYPGMVTRIPSGWTCFSACNFVFMGGDRRFVEPGGMFMVHMFTHTGDRDVIEISVDEGTEETTRLIGEIEQASALLASEDNDFLIRMGISRKLLTEVMYKQQAVATKENPSTRYCLSQDEVRKYNVVPVERPAG</sequence>
<comment type="caution">
    <text evidence="2">The sequence shown here is derived from an EMBL/GenBank/DDBJ whole genome shotgun (WGS) entry which is preliminary data.</text>
</comment>
<dbReference type="AlphaFoldDB" id="A0A0B8ZK41"/>
<protein>
    <submittedName>
        <fullName evidence="2">Uncharacterized protein</fullName>
    </submittedName>
</protein>
<feature type="chain" id="PRO_5002127628" evidence="1">
    <location>
        <begin position="22"/>
        <end position="235"/>
    </location>
</feature>
<organism evidence="2 3">
    <name type="scientific">Novosphingobium subterraneum</name>
    <dbReference type="NCBI Taxonomy" id="48936"/>
    <lineage>
        <taxon>Bacteria</taxon>
        <taxon>Pseudomonadati</taxon>
        <taxon>Pseudomonadota</taxon>
        <taxon>Alphaproteobacteria</taxon>
        <taxon>Sphingomonadales</taxon>
        <taxon>Sphingomonadaceae</taxon>
        <taxon>Novosphingobium</taxon>
    </lineage>
</organism>
<name>A0A0B8ZK41_9SPHN</name>
<evidence type="ECO:0000256" key="1">
    <source>
        <dbReference type="SAM" id="SignalP"/>
    </source>
</evidence>
<accession>A0A0B8ZK41</accession>
<keyword evidence="3" id="KW-1185">Reference proteome</keyword>
<proteinExistence type="predicted"/>
<evidence type="ECO:0000313" key="2">
    <source>
        <dbReference type="EMBL" id="KHS46566.1"/>
    </source>
</evidence>
<dbReference type="PATRIC" id="fig|48936.3.peg.2167"/>
<dbReference type="SUPFAM" id="SSF52096">
    <property type="entry name" value="ClpP/crotonase"/>
    <property type="match status" value="1"/>
</dbReference>
<dbReference type="STRING" id="48936.NJ75_02158"/>
<dbReference type="InterPro" id="IPR029045">
    <property type="entry name" value="ClpP/crotonase-like_dom_sf"/>
</dbReference>